<accession>A0A914UYR1</accession>
<protein>
    <submittedName>
        <fullName evidence="6">Ubiquitin fusion degradaton protein</fullName>
    </submittedName>
</protein>
<keyword evidence="5" id="KW-1185">Reference proteome</keyword>
<dbReference type="InterPro" id="IPR042299">
    <property type="entry name" value="Ufd1-like_Nn"/>
</dbReference>
<dbReference type="InterPro" id="IPR004854">
    <property type="entry name" value="Ufd1-like"/>
</dbReference>
<dbReference type="InterPro" id="IPR055417">
    <property type="entry name" value="UFD1_N1"/>
</dbReference>
<dbReference type="InterPro" id="IPR055418">
    <property type="entry name" value="UFD1_N2"/>
</dbReference>
<evidence type="ECO:0000259" key="4">
    <source>
        <dbReference type="Pfam" id="PF24842"/>
    </source>
</evidence>
<dbReference type="GO" id="GO:0034098">
    <property type="term" value="C:VCP-NPL4-UFD1 AAA ATPase complex"/>
    <property type="evidence" value="ECO:0007669"/>
    <property type="project" value="TreeGrafter"/>
</dbReference>
<evidence type="ECO:0000256" key="2">
    <source>
        <dbReference type="ARBA" id="ARBA00022786"/>
    </source>
</evidence>
<dbReference type="WBParaSite" id="PSAMB.scaffold13200size2384.g35340.t1">
    <property type="protein sequence ID" value="PSAMB.scaffold13200size2384.g35340.t1"/>
    <property type="gene ID" value="PSAMB.scaffold13200size2384.g35340"/>
</dbReference>
<evidence type="ECO:0000313" key="5">
    <source>
        <dbReference type="Proteomes" id="UP000887566"/>
    </source>
</evidence>
<evidence type="ECO:0000256" key="1">
    <source>
        <dbReference type="ARBA" id="ARBA00006043"/>
    </source>
</evidence>
<proteinExistence type="inferred from homology"/>
<dbReference type="Pfam" id="PF03152">
    <property type="entry name" value="UFD1_N1"/>
    <property type="match status" value="1"/>
</dbReference>
<dbReference type="GO" id="GO:0006511">
    <property type="term" value="P:ubiquitin-dependent protein catabolic process"/>
    <property type="evidence" value="ECO:0007669"/>
    <property type="project" value="InterPro"/>
</dbReference>
<feature type="domain" description="Ubiquitin fusion degradation protein UFD1 N-terminal subdomain 1" evidence="3">
    <location>
        <begin position="5"/>
        <end position="80"/>
    </location>
</feature>
<dbReference type="Proteomes" id="UP000887566">
    <property type="component" value="Unplaced"/>
</dbReference>
<organism evidence="5 6">
    <name type="scientific">Plectus sambesii</name>
    <dbReference type="NCBI Taxonomy" id="2011161"/>
    <lineage>
        <taxon>Eukaryota</taxon>
        <taxon>Metazoa</taxon>
        <taxon>Ecdysozoa</taxon>
        <taxon>Nematoda</taxon>
        <taxon>Chromadorea</taxon>
        <taxon>Plectida</taxon>
        <taxon>Plectina</taxon>
        <taxon>Plectoidea</taxon>
        <taxon>Plectidae</taxon>
        <taxon>Plectus</taxon>
    </lineage>
</organism>
<evidence type="ECO:0000259" key="3">
    <source>
        <dbReference type="Pfam" id="PF03152"/>
    </source>
</evidence>
<dbReference type="GO" id="GO:0036503">
    <property type="term" value="P:ERAD pathway"/>
    <property type="evidence" value="ECO:0007669"/>
    <property type="project" value="TreeGrafter"/>
</dbReference>
<dbReference type="Gene3D" id="2.40.40.50">
    <property type="entry name" value="Ubiquitin fusion degradation protein UFD1, N-terminal domain"/>
    <property type="match status" value="1"/>
</dbReference>
<evidence type="ECO:0000313" key="6">
    <source>
        <dbReference type="WBParaSite" id="PSAMB.scaffold13200size2384.g35340.t1"/>
    </source>
</evidence>
<dbReference type="AlphaFoldDB" id="A0A914UYR1"/>
<reference evidence="6" key="1">
    <citation type="submission" date="2022-11" db="UniProtKB">
        <authorList>
            <consortium name="WormBaseParasite"/>
        </authorList>
    </citation>
    <scope>IDENTIFICATION</scope>
</reference>
<name>A0A914UYR1_9BILA</name>
<comment type="similarity">
    <text evidence="1">Belongs to the UFD1 family.</text>
</comment>
<dbReference type="PANTHER" id="PTHR12555:SF13">
    <property type="entry name" value="UBIQUITIN RECOGNITION FACTOR IN ER-ASSOCIATED DEGRADATION PROTEIN 1"/>
    <property type="match status" value="1"/>
</dbReference>
<dbReference type="PANTHER" id="PTHR12555">
    <property type="entry name" value="UBIQUITIN FUSION DEGRADATON PROTEIN 1"/>
    <property type="match status" value="1"/>
</dbReference>
<sequence length="203" mass="22851">MMLLQILLPSSALDWLVRLNIQYPMMFRITNTNPETQRVTHCGVLEFLAEEGRCYLPSWMMRQLLLAEGDVAQIQYASLPLATYAKFKPQSPDFLNISNPRAVLEVELRKFACLSKNDLIAVRYNDQVLEFLVQEVKPGNAVTIIECDMNVEFDAPEGYVEPTVQRPSEPAFSKPPAPAQTVVVPDKRFAAFTGSGQRLDGKT</sequence>
<feature type="domain" description="Ubiquitin fusion degradation protein UFD1 N-terminal subdomain 2" evidence="4">
    <location>
        <begin position="82"/>
        <end position="156"/>
    </location>
</feature>
<dbReference type="GO" id="GO:0031593">
    <property type="term" value="F:polyubiquitin modification-dependent protein binding"/>
    <property type="evidence" value="ECO:0007669"/>
    <property type="project" value="TreeGrafter"/>
</dbReference>
<dbReference type="Pfam" id="PF24842">
    <property type="entry name" value="UFD1_N2"/>
    <property type="match status" value="1"/>
</dbReference>
<dbReference type="Gene3D" id="3.10.330.10">
    <property type="match status" value="1"/>
</dbReference>
<keyword evidence="2" id="KW-0833">Ubl conjugation pathway</keyword>
<dbReference type="FunFam" id="3.10.330.10:FF:000002">
    <property type="entry name" value="ubiquitin fusion degradation protein 1 homolog"/>
    <property type="match status" value="1"/>
</dbReference>